<proteinExistence type="predicted"/>
<name>A0AAD2PWG2_9STRA</name>
<keyword evidence="1" id="KW-0472">Membrane</keyword>
<dbReference type="AlphaFoldDB" id="A0AAD2PWG2"/>
<sequence length="123" mass="14241">MEDEAEDLNAFYNVLPTFPEPRWQALYDYSSPVTLPRIFYYMDISSFGIMSSWAIFLIVRHTMQSLFTAYKPNTGDLVLNPKISLGKHMFLDIMWVQSLISAMTLLVPEYFRSSSVMLATSFM</sequence>
<dbReference type="EMBL" id="CAKOGP040002036">
    <property type="protein sequence ID" value="CAJ1959992.1"/>
    <property type="molecule type" value="Genomic_DNA"/>
</dbReference>
<accession>A0AAD2PWG2</accession>
<feature type="transmembrane region" description="Helical" evidence="1">
    <location>
        <begin position="38"/>
        <end position="59"/>
    </location>
</feature>
<gene>
    <name evidence="2" type="ORF">CYCCA115_LOCUS18409</name>
</gene>
<dbReference type="Proteomes" id="UP001295423">
    <property type="component" value="Unassembled WGS sequence"/>
</dbReference>
<keyword evidence="1" id="KW-1133">Transmembrane helix</keyword>
<comment type="caution">
    <text evidence="2">The sequence shown here is derived from an EMBL/GenBank/DDBJ whole genome shotgun (WGS) entry which is preliminary data.</text>
</comment>
<protein>
    <submittedName>
        <fullName evidence="2">Uncharacterized protein</fullName>
    </submittedName>
</protein>
<keyword evidence="1" id="KW-0812">Transmembrane</keyword>
<reference evidence="2" key="1">
    <citation type="submission" date="2023-08" db="EMBL/GenBank/DDBJ databases">
        <authorList>
            <person name="Audoor S."/>
            <person name="Bilcke G."/>
        </authorList>
    </citation>
    <scope>NUCLEOTIDE SEQUENCE</scope>
</reference>
<keyword evidence="3" id="KW-1185">Reference proteome</keyword>
<evidence type="ECO:0000256" key="1">
    <source>
        <dbReference type="SAM" id="Phobius"/>
    </source>
</evidence>
<evidence type="ECO:0000313" key="2">
    <source>
        <dbReference type="EMBL" id="CAJ1959992.1"/>
    </source>
</evidence>
<evidence type="ECO:0000313" key="3">
    <source>
        <dbReference type="Proteomes" id="UP001295423"/>
    </source>
</evidence>
<organism evidence="2 3">
    <name type="scientific">Cylindrotheca closterium</name>
    <dbReference type="NCBI Taxonomy" id="2856"/>
    <lineage>
        <taxon>Eukaryota</taxon>
        <taxon>Sar</taxon>
        <taxon>Stramenopiles</taxon>
        <taxon>Ochrophyta</taxon>
        <taxon>Bacillariophyta</taxon>
        <taxon>Bacillariophyceae</taxon>
        <taxon>Bacillariophycidae</taxon>
        <taxon>Bacillariales</taxon>
        <taxon>Bacillariaceae</taxon>
        <taxon>Cylindrotheca</taxon>
    </lineage>
</organism>